<evidence type="ECO:0000313" key="3">
    <source>
        <dbReference type="EMBL" id="HGW91502.1"/>
    </source>
</evidence>
<dbReference type="Gene3D" id="3.40.50.2000">
    <property type="entry name" value="Glycogen Phosphorylase B"/>
    <property type="match status" value="2"/>
</dbReference>
<dbReference type="InterPro" id="IPR051199">
    <property type="entry name" value="LPS_LOS_Heptosyltrfase"/>
</dbReference>
<dbReference type="Pfam" id="PF01075">
    <property type="entry name" value="Glyco_transf_9"/>
    <property type="match status" value="1"/>
</dbReference>
<dbReference type="AlphaFoldDB" id="A0A7C4Y4Z2"/>
<dbReference type="GO" id="GO:0009244">
    <property type="term" value="P:lipopolysaccharide core region biosynthetic process"/>
    <property type="evidence" value="ECO:0007669"/>
    <property type="project" value="TreeGrafter"/>
</dbReference>
<dbReference type="InterPro" id="IPR002201">
    <property type="entry name" value="Glyco_trans_9"/>
</dbReference>
<gene>
    <name evidence="3" type="ORF">ENV67_03045</name>
</gene>
<proteinExistence type="predicted"/>
<protein>
    <submittedName>
        <fullName evidence="3">Lipopolysaccharide heptosyltransferase family protein</fullName>
    </submittedName>
</protein>
<dbReference type="CDD" id="cd03789">
    <property type="entry name" value="GT9_LPS_heptosyltransferase"/>
    <property type="match status" value="1"/>
</dbReference>
<dbReference type="SUPFAM" id="SSF53756">
    <property type="entry name" value="UDP-Glycosyltransferase/glycogen phosphorylase"/>
    <property type="match status" value="1"/>
</dbReference>
<reference evidence="3" key="1">
    <citation type="journal article" date="2020" name="mSystems">
        <title>Genome- and Community-Level Interaction Insights into Carbon Utilization and Element Cycling Functions of Hydrothermarchaeota in Hydrothermal Sediment.</title>
        <authorList>
            <person name="Zhou Z."/>
            <person name="Liu Y."/>
            <person name="Xu W."/>
            <person name="Pan J."/>
            <person name="Luo Z.H."/>
            <person name="Li M."/>
        </authorList>
    </citation>
    <scope>NUCLEOTIDE SEQUENCE [LARGE SCALE GENOMIC DNA]</scope>
    <source>
        <strain evidence="3">SpSt-780</strain>
    </source>
</reference>
<organism evidence="3">
    <name type="scientific">candidate division WOR-3 bacterium</name>
    <dbReference type="NCBI Taxonomy" id="2052148"/>
    <lineage>
        <taxon>Bacteria</taxon>
        <taxon>Bacteria division WOR-3</taxon>
    </lineage>
</organism>
<keyword evidence="2 3" id="KW-0808">Transferase</keyword>
<evidence type="ECO:0000256" key="2">
    <source>
        <dbReference type="ARBA" id="ARBA00022679"/>
    </source>
</evidence>
<comment type="caution">
    <text evidence="3">The sequence shown here is derived from an EMBL/GenBank/DDBJ whole genome shotgun (WGS) entry which is preliminary data.</text>
</comment>
<evidence type="ECO:0000256" key="1">
    <source>
        <dbReference type="ARBA" id="ARBA00022676"/>
    </source>
</evidence>
<dbReference type="EMBL" id="DTHG01000037">
    <property type="protein sequence ID" value="HGW91502.1"/>
    <property type="molecule type" value="Genomic_DNA"/>
</dbReference>
<sequence>MKIGVIRLSSLGDLVLLTPFLENLRNIYKDASIYLFTEEIYKELFTCDKRIDYVLSEPIEDDFDIIYDMHRTMKSKRFIKKMRFKKYITLNKRDFERRFMIITKIRINIPHAIYRYLEVLKNPTFTKPVVFIKEENIIKAKEDLKEFKRPFIGFLLGAKRRSRVWMFYDELSNLLDGNVFLFGSKEEDAFSHIKRIKGYFGLNLNLLGAYLSLMDLTIGNDSGTIHLAQAVGTKSLMIYGSSIPEFGFRPFNGDFISKNLPCKPCSLHGTDFCPFKFKCLSIINPSDVYKMIKRMI</sequence>
<dbReference type="GO" id="GO:0008713">
    <property type="term" value="F:ADP-heptose-lipopolysaccharide heptosyltransferase activity"/>
    <property type="evidence" value="ECO:0007669"/>
    <property type="project" value="TreeGrafter"/>
</dbReference>
<name>A0A7C4Y4Z2_UNCW3</name>
<keyword evidence="1" id="KW-0328">Glycosyltransferase</keyword>
<accession>A0A7C4Y4Z2</accession>
<dbReference type="PANTHER" id="PTHR30160">
    <property type="entry name" value="TETRAACYLDISACCHARIDE 4'-KINASE-RELATED"/>
    <property type="match status" value="1"/>
</dbReference>
<dbReference type="GO" id="GO:0005829">
    <property type="term" value="C:cytosol"/>
    <property type="evidence" value="ECO:0007669"/>
    <property type="project" value="TreeGrafter"/>
</dbReference>